<dbReference type="GO" id="GO:0015979">
    <property type="term" value="P:photosynthesis"/>
    <property type="evidence" value="ECO:0007669"/>
    <property type="project" value="InterPro"/>
</dbReference>
<dbReference type="Gene3D" id="2.30.30.50">
    <property type="match status" value="1"/>
</dbReference>
<reference evidence="2 3" key="1">
    <citation type="submission" date="2014-08" db="EMBL/GenBank/DDBJ databases">
        <title>Comparative genomics reveals surprising divergence of two closely related strains of uncultivated UCYN-A cyanobacteria.</title>
        <authorList>
            <person name="Bombar D."/>
            <person name="Heller P."/>
            <person name="Sanchez-Baracaldo P."/>
            <person name="Carter B.J."/>
            <person name="Zert J.P."/>
        </authorList>
    </citation>
    <scope>NUCLEOTIDE SEQUENCE [LARGE SCALE GENOMIC DNA]</scope>
</reference>
<dbReference type="AlphaFoldDB" id="A0A086CHH1"/>
<dbReference type="PATRIC" id="fig|1527444.3.peg.490"/>
<gene>
    <name evidence="2" type="ORF">ucyna2_00511</name>
</gene>
<dbReference type="eggNOG" id="ENOG5032ZFB">
    <property type="taxonomic scope" value="Bacteria"/>
</dbReference>
<accession>A0A086CHH1</accession>
<feature type="domain" description="Ferredoxin thioredoxin reductase alpha chain" evidence="1">
    <location>
        <begin position="5"/>
        <end position="71"/>
    </location>
</feature>
<comment type="caution">
    <text evidence="2">The sequence shown here is derived from an EMBL/GenBank/DDBJ whole genome shotgun (WGS) entry which is preliminary data.</text>
</comment>
<evidence type="ECO:0000313" key="2">
    <source>
        <dbReference type="EMBL" id="KFF41635.1"/>
    </source>
</evidence>
<dbReference type="SUPFAM" id="SSF50090">
    <property type="entry name" value="Electron transport accessory proteins"/>
    <property type="match status" value="1"/>
</dbReference>
<dbReference type="InterPro" id="IPR004207">
    <property type="entry name" value="Fd_thioredoxin_Rdtase_alpha"/>
</dbReference>
<dbReference type="STRING" id="1527444.ucyna2_00511"/>
<evidence type="ECO:0000259" key="1">
    <source>
        <dbReference type="Pfam" id="PF02941"/>
    </source>
</evidence>
<protein>
    <submittedName>
        <fullName evidence="2">Ferredoxin thioredoxin reductase variable alpha chain</fullName>
    </submittedName>
</protein>
<dbReference type="EMBL" id="JPSP01000004">
    <property type="protein sequence ID" value="KFF41635.1"/>
    <property type="molecule type" value="Genomic_DNA"/>
</dbReference>
<evidence type="ECO:0000313" key="3">
    <source>
        <dbReference type="Proteomes" id="UP000028922"/>
    </source>
</evidence>
<name>A0A086CHH1_9CHRO</name>
<dbReference type="Proteomes" id="UP000028922">
    <property type="component" value="Unassembled WGS sequence"/>
</dbReference>
<dbReference type="InterPro" id="IPR008990">
    <property type="entry name" value="Elect_transpt_acc-like_dom_sf"/>
</dbReference>
<organism evidence="2 3">
    <name type="scientific">Candidatus Atelocyanobacterium thalassa isolate SIO64986</name>
    <dbReference type="NCBI Taxonomy" id="1527444"/>
    <lineage>
        <taxon>Bacteria</taxon>
        <taxon>Bacillati</taxon>
        <taxon>Cyanobacteriota</taxon>
        <taxon>Cyanophyceae</taxon>
        <taxon>Oscillatoriophycideae</taxon>
        <taxon>Chroococcales</taxon>
        <taxon>Aphanothecaceae</taxon>
        <taxon>Candidatus Atelocyanobacterium</taxon>
        <taxon>Candidatus Atelocyanobacterium thalassae</taxon>
    </lineage>
</organism>
<proteinExistence type="predicted"/>
<sequence length="81" mass="9309">MSMKIGDRICIIESVIVYHHPEHRQQAFDLKGMEGEIINIISDWEGRPLSASLPLLVKISEKFKVHVCNSEVEILKKTESY</sequence>
<dbReference type="Pfam" id="PF02941">
    <property type="entry name" value="FeThRed_A"/>
    <property type="match status" value="1"/>
</dbReference>